<evidence type="ECO:0000313" key="1">
    <source>
        <dbReference type="EMBL" id="PJZ70832.1"/>
    </source>
</evidence>
<evidence type="ECO:0000313" key="4">
    <source>
        <dbReference type="Proteomes" id="UP000231990"/>
    </source>
</evidence>
<accession>A0A2M9ZNR9</accession>
<dbReference type="EMBL" id="NPDZ01000003">
    <property type="protein sequence ID" value="PJZ73728.1"/>
    <property type="molecule type" value="Genomic_DNA"/>
</dbReference>
<organism evidence="2 4">
    <name type="scientific">Leptospira perolatii</name>
    <dbReference type="NCBI Taxonomy" id="2023191"/>
    <lineage>
        <taxon>Bacteria</taxon>
        <taxon>Pseudomonadati</taxon>
        <taxon>Spirochaetota</taxon>
        <taxon>Spirochaetia</taxon>
        <taxon>Leptospirales</taxon>
        <taxon>Leptospiraceae</taxon>
        <taxon>Leptospira</taxon>
    </lineage>
</organism>
<dbReference type="Proteomes" id="UP000231962">
    <property type="component" value="Unassembled WGS sequence"/>
</dbReference>
<dbReference type="AlphaFoldDB" id="A0A2M9ZNR9"/>
<gene>
    <name evidence="1" type="ORF">CH360_04795</name>
    <name evidence="2" type="ORF">CH373_06065</name>
</gene>
<protein>
    <submittedName>
        <fullName evidence="2">Uncharacterized protein</fullName>
    </submittedName>
</protein>
<dbReference type="Proteomes" id="UP000231990">
    <property type="component" value="Unassembled WGS sequence"/>
</dbReference>
<dbReference type="EMBL" id="NPDY01000002">
    <property type="protein sequence ID" value="PJZ70832.1"/>
    <property type="molecule type" value="Genomic_DNA"/>
</dbReference>
<proteinExistence type="predicted"/>
<name>A0A2M9ZNR9_9LEPT</name>
<evidence type="ECO:0000313" key="2">
    <source>
        <dbReference type="EMBL" id="PJZ73728.1"/>
    </source>
</evidence>
<reference evidence="3 4" key="1">
    <citation type="submission" date="2017-07" db="EMBL/GenBank/DDBJ databases">
        <title>Leptospira spp. isolated from tropical soils.</title>
        <authorList>
            <person name="Thibeaux R."/>
            <person name="Iraola G."/>
            <person name="Ferres I."/>
            <person name="Bierque E."/>
            <person name="Girault D."/>
            <person name="Soupe-Gilbert M.-E."/>
            <person name="Picardeau M."/>
            <person name="Goarant C."/>
        </authorList>
    </citation>
    <scope>NUCLEOTIDE SEQUENCE [LARGE SCALE GENOMIC DNA]</scope>
    <source>
        <strain evidence="2 4">FH1-B-B1</strain>
        <strain evidence="1 3">FH1-B-C1</strain>
    </source>
</reference>
<evidence type="ECO:0000313" key="3">
    <source>
        <dbReference type="Proteomes" id="UP000231962"/>
    </source>
</evidence>
<sequence>MPIVSATEADLEVDRKSAPWFKIQGVDCWVFGGYVKGTPSRETFTLTPDEFLCLPPTEYRPDTPIHVVGSLYVMSVYADTFFRPTLSGGKAGSPELGTERGIVIGDAIVSTGKISLEPREMGVYSPAHIWMGTFPVPDWITKEELTFINDPPAQYFARSTLKVKKSAAAGKCPPEGVRTWENAFSETYFVKKTTSTTQINEILRASIYE</sequence>
<comment type="caution">
    <text evidence="2">The sequence shown here is derived from an EMBL/GenBank/DDBJ whole genome shotgun (WGS) entry which is preliminary data.</text>
</comment>
<keyword evidence="3" id="KW-1185">Reference proteome</keyword>